<evidence type="ECO:0000256" key="2">
    <source>
        <dbReference type="SAM" id="Phobius"/>
    </source>
</evidence>
<dbReference type="Proteomes" id="UP001341840">
    <property type="component" value="Unassembled WGS sequence"/>
</dbReference>
<evidence type="ECO:0000313" key="4">
    <source>
        <dbReference type="Proteomes" id="UP001341840"/>
    </source>
</evidence>
<feature type="compositionally biased region" description="Basic and acidic residues" evidence="1">
    <location>
        <begin position="151"/>
        <end position="160"/>
    </location>
</feature>
<keyword evidence="4" id="KW-1185">Reference proteome</keyword>
<keyword evidence="2" id="KW-0472">Membrane</keyword>
<sequence length="169" mass="18265">MALIPLAPINTPLYITVLFVLVFRSSADALVRHLPHRRLRLSVVSSTSTPPTPETAGRAATRLQKLTAFLIRAVFCRHLSASFCPSSRRTGLSPPPPLSLPHRHESNKPSFVPRSHSTRPHAPPEDCATSSILDFSPASTATVGSVSVAHGPDRATRRSLSDPTPIRLT</sequence>
<evidence type="ECO:0000313" key="3">
    <source>
        <dbReference type="EMBL" id="MED6158475.1"/>
    </source>
</evidence>
<proteinExistence type="predicted"/>
<feature type="region of interest" description="Disordered" evidence="1">
    <location>
        <begin position="85"/>
        <end position="169"/>
    </location>
</feature>
<gene>
    <name evidence="3" type="ORF">PIB30_033008</name>
</gene>
<keyword evidence="2" id="KW-1133">Transmembrane helix</keyword>
<dbReference type="EMBL" id="JASCZI010120976">
    <property type="protein sequence ID" value="MED6158475.1"/>
    <property type="molecule type" value="Genomic_DNA"/>
</dbReference>
<feature type="compositionally biased region" description="Polar residues" evidence="1">
    <location>
        <begin position="128"/>
        <end position="145"/>
    </location>
</feature>
<protein>
    <submittedName>
        <fullName evidence="3">Uncharacterized protein</fullName>
    </submittedName>
</protein>
<accession>A0ABU6UB63</accession>
<comment type="caution">
    <text evidence="3">The sequence shown here is derived from an EMBL/GenBank/DDBJ whole genome shotgun (WGS) entry which is preliminary data.</text>
</comment>
<reference evidence="3 4" key="1">
    <citation type="journal article" date="2023" name="Plants (Basel)">
        <title>Bridging the Gap: Combining Genomics and Transcriptomics Approaches to Understand Stylosanthes scabra, an Orphan Legume from the Brazilian Caatinga.</title>
        <authorList>
            <person name="Ferreira-Neto J.R.C."/>
            <person name="da Silva M.D."/>
            <person name="Binneck E."/>
            <person name="de Melo N.F."/>
            <person name="da Silva R.H."/>
            <person name="de Melo A.L.T.M."/>
            <person name="Pandolfi V."/>
            <person name="Bustamante F.O."/>
            <person name="Brasileiro-Vidal A.C."/>
            <person name="Benko-Iseppon A.M."/>
        </authorList>
    </citation>
    <scope>NUCLEOTIDE SEQUENCE [LARGE SCALE GENOMIC DNA]</scope>
    <source>
        <tissue evidence="3">Leaves</tissue>
    </source>
</reference>
<feature type="transmembrane region" description="Helical" evidence="2">
    <location>
        <begin position="12"/>
        <end position="31"/>
    </location>
</feature>
<keyword evidence="2" id="KW-0812">Transmembrane</keyword>
<evidence type="ECO:0000256" key="1">
    <source>
        <dbReference type="SAM" id="MobiDB-lite"/>
    </source>
</evidence>
<name>A0ABU6UB63_9FABA</name>
<organism evidence="3 4">
    <name type="scientific">Stylosanthes scabra</name>
    <dbReference type="NCBI Taxonomy" id="79078"/>
    <lineage>
        <taxon>Eukaryota</taxon>
        <taxon>Viridiplantae</taxon>
        <taxon>Streptophyta</taxon>
        <taxon>Embryophyta</taxon>
        <taxon>Tracheophyta</taxon>
        <taxon>Spermatophyta</taxon>
        <taxon>Magnoliopsida</taxon>
        <taxon>eudicotyledons</taxon>
        <taxon>Gunneridae</taxon>
        <taxon>Pentapetalae</taxon>
        <taxon>rosids</taxon>
        <taxon>fabids</taxon>
        <taxon>Fabales</taxon>
        <taxon>Fabaceae</taxon>
        <taxon>Papilionoideae</taxon>
        <taxon>50 kb inversion clade</taxon>
        <taxon>dalbergioids sensu lato</taxon>
        <taxon>Dalbergieae</taxon>
        <taxon>Pterocarpus clade</taxon>
        <taxon>Stylosanthes</taxon>
    </lineage>
</organism>